<dbReference type="RefSeq" id="WP_173204699.1">
    <property type="nucleotide sequence ID" value="NZ_CP053697.2"/>
</dbReference>
<keyword evidence="1" id="KW-0472">Membrane</keyword>
<dbReference type="AlphaFoldDB" id="A0A6M8FPE3"/>
<dbReference type="KEGG" id="pcam:HNE05_04385"/>
<dbReference type="NCBIfam" id="NF041635">
    <property type="entry name" value="STM3941_fam"/>
    <property type="match status" value="1"/>
</dbReference>
<feature type="transmembrane region" description="Helical" evidence="1">
    <location>
        <begin position="46"/>
        <end position="65"/>
    </location>
</feature>
<reference evidence="2" key="1">
    <citation type="submission" date="2020-07" db="EMBL/GenBank/DDBJ databases">
        <title>Nitrate ammonifying Pseudomonas campi sp. nov. isolated from German agricultural grassland.</title>
        <authorList>
            <person name="Timsy T."/>
            <person name="Ulrich A."/>
            <person name="Spanner T."/>
            <person name="Foesel B."/>
            <person name="Kolb S."/>
            <person name="Horn M.A."/>
            <person name="Behrendt U."/>
        </authorList>
    </citation>
    <scope>NUCLEOTIDE SEQUENCE</scope>
    <source>
        <strain evidence="2">S1-A32-2</strain>
    </source>
</reference>
<sequence>MNAALQPELSLPLVLYPARGKTLLLLLGCLLFSGVGVWMVLNGVLLGYFCALLFALGALVFLMQLHPRAAYLHLDEQGFTYCSLFRAHRIAWVAVTGFAVVRISSNSLVAWNFAQGHVPHGRGVAISQALSGYHSALPDTYGLRAEVLAQQLNSLCLTRRLAMR</sequence>
<evidence type="ECO:0000313" key="2">
    <source>
        <dbReference type="EMBL" id="QKE62628.1"/>
    </source>
</evidence>
<feature type="transmembrane region" description="Helical" evidence="1">
    <location>
        <begin position="23"/>
        <end position="40"/>
    </location>
</feature>
<dbReference type="InterPro" id="IPR048136">
    <property type="entry name" value="STM3941-like"/>
</dbReference>
<keyword evidence="1" id="KW-1133">Transmembrane helix</keyword>
<keyword evidence="3" id="KW-1185">Reference proteome</keyword>
<accession>A0A6M8FPE3</accession>
<keyword evidence="1" id="KW-0812">Transmembrane</keyword>
<organism evidence="2 3">
    <name type="scientific">Aquipseudomonas campi</name>
    <dbReference type="NCBI Taxonomy" id="2731681"/>
    <lineage>
        <taxon>Bacteria</taxon>
        <taxon>Pseudomonadati</taxon>
        <taxon>Pseudomonadota</taxon>
        <taxon>Gammaproteobacteria</taxon>
        <taxon>Pseudomonadales</taxon>
        <taxon>Pseudomonadaceae</taxon>
        <taxon>Aquipseudomonas</taxon>
    </lineage>
</organism>
<gene>
    <name evidence="2" type="ORF">HNE05_04385</name>
</gene>
<dbReference type="EMBL" id="CP053697">
    <property type="protein sequence ID" value="QKE62628.1"/>
    <property type="molecule type" value="Genomic_DNA"/>
</dbReference>
<evidence type="ECO:0000256" key="1">
    <source>
        <dbReference type="SAM" id="Phobius"/>
    </source>
</evidence>
<dbReference type="Proteomes" id="UP000501379">
    <property type="component" value="Chromosome"/>
</dbReference>
<name>A0A6M8FPE3_9GAMM</name>
<proteinExistence type="predicted"/>
<protein>
    <submittedName>
        <fullName evidence="2">Uncharacterized protein</fullName>
    </submittedName>
</protein>
<evidence type="ECO:0000313" key="3">
    <source>
        <dbReference type="Proteomes" id="UP000501379"/>
    </source>
</evidence>